<comment type="caution">
    <text evidence="1">The sequence shown here is derived from an EMBL/GenBank/DDBJ whole genome shotgun (WGS) entry which is preliminary data.</text>
</comment>
<accession>A0AA88S0Q1</accession>
<proteinExistence type="predicted"/>
<organism evidence="1 2">
    <name type="scientific">Escallonia rubra</name>
    <dbReference type="NCBI Taxonomy" id="112253"/>
    <lineage>
        <taxon>Eukaryota</taxon>
        <taxon>Viridiplantae</taxon>
        <taxon>Streptophyta</taxon>
        <taxon>Embryophyta</taxon>
        <taxon>Tracheophyta</taxon>
        <taxon>Spermatophyta</taxon>
        <taxon>Magnoliopsida</taxon>
        <taxon>eudicotyledons</taxon>
        <taxon>Gunneridae</taxon>
        <taxon>Pentapetalae</taxon>
        <taxon>asterids</taxon>
        <taxon>campanulids</taxon>
        <taxon>Escalloniales</taxon>
        <taxon>Escalloniaceae</taxon>
        <taxon>Escallonia</taxon>
    </lineage>
</organism>
<name>A0AA88S0Q1_9ASTE</name>
<sequence length="190" mass="21210">MKLVDDPQKIFGLSKGLIGGYEVYMLTHVVDDSTLTAQSADRDYQRRDKGAHLKRDLRVSRIGPGGFPKAFYLLLLGVILQRHAVVRKKGGTSTLEYIGELYAAFRTDETLPKKNLTILSQLVGRRSYDLLLGQVQDGPHAPGKIIEEAYDSFMHAPLDSEGYNSPIHVADTKIPRIHKGNHRASPSMKR</sequence>
<reference evidence="1" key="1">
    <citation type="submission" date="2022-12" db="EMBL/GenBank/DDBJ databases">
        <title>Draft genome assemblies for two species of Escallonia (Escalloniales).</title>
        <authorList>
            <person name="Chanderbali A."/>
            <person name="Dervinis C."/>
            <person name="Anghel I."/>
            <person name="Soltis D."/>
            <person name="Soltis P."/>
            <person name="Zapata F."/>
        </authorList>
    </citation>
    <scope>NUCLEOTIDE SEQUENCE</scope>
    <source>
        <strain evidence="1">UCBG92.1500</strain>
        <tissue evidence="1">Leaf</tissue>
    </source>
</reference>
<dbReference type="Proteomes" id="UP001187471">
    <property type="component" value="Unassembled WGS sequence"/>
</dbReference>
<keyword evidence="2" id="KW-1185">Reference proteome</keyword>
<gene>
    <name evidence="1" type="ORF">RJ640_027679</name>
</gene>
<dbReference type="EMBL" id="JAVXUO010000271">
    <property type="protein sequence ID" value="KAK2993801.1"/>
    <property type="molecule type" value="Genomic_DNA"/>
</dbReference>
<dbReference type="AlphaFoldDB" id="A0AA88S0Q1"/>
<protein>
    <submittedName>
        <fullName evidence="1">Uncharacterized protein</fullName>
    </submittedName>
</protein>
<evidence type="ECO:0000313" key="1">
    <source>
        <dbReference type="EMBL" id="KAK2993801.1"/>
    </source>
</evidence>
<evidence type="ECO:0000313" key="2">
    <source>
        <dbReference type="Proteomes" id="UP001187471"/>
    </source>
</evidence>